<dbReference type="InterPro" id="IPR057672">
    <property type="entry name" value="TPR_IPO4/5"/>
</dbReference>
<dbReference type="InterPro" id="IPR041653">
    <property type="entry name" value="Importin_rep_4"/>
</dbReference>
<comment type="subcellular location">
    <subcellularLocation>
        <location evidence="2">Cytoplasm</location>
    </subcellularLocation>
    <subcellularLocation>
        <location evidence="1">Nucleus</location>
    </subcellularLocation>
</comment>
<evidence type="ECO:0000256" key="1">
    <source>
        <dbReference type="ARBA" id="ARBA00004123"/>
    </source>
</evidence>
<dbReference type="GO" id="GO:0005737">
    <property type="term" value="C:cytoplasm"/>
    <property type="evidence" value="ECO:0007669"/>
    <property type="project" value="UniProtKB-SubCell"/>
</dbReference>
<evidence type="ECO:0000256" key="6">
    <source>
        <dbReference type="ARBA" id="ARBA00022927"/>
    </source>
</evidence>
<accession>A0A058Z6G0</accession>
<evidence type="ECO:0000313" key="9">
    <source>
        <dbReference type="EMBL" id="KCV69855.1"/>
    </source>
</evidence>
<dbReference type="InterPro" id="IPR011989">
    <property type="entry name" value="ARM-like"/>
</dbReference>
<evidence type="ECO:0000259" key="8">
    <source>
        <dbReference type="Pfam" id="PF25780"/>
    </source>
</evidence>
<evidence type="ECO:0000256" key="4">
    <source>
        <dbReference type="ARBA" id="ARBA00022490"/>
    </source>
</evidence>
<dbReference type="Pfam" id="PF25780">
    <property type="entry name" value="TPR_IPO5"/>
    <property type="match status" value="1"/>
</dbReference>
<protein>
    <recommendedName>
        <fullName evidence="8">IPO4/5-like TPR repeats domain-containing protein</fullName>
    </recommendedName>
</protein>
<keyword evidence="3" id="KW-0813">Transport</keyword>
<dbReference type="EMBL" id="KB932205">
    <property type="protein sequence ID" value="KCV69855.1"/>
    <property type="molecule type" value="Genomic_DNA"/>
</dbReference>
<dbReference type="OMA" id="NDSCYQD"/>
<dbReference type="RefSeq" id="XP_009495461.1">
    <property type="nucleotide sequence ID" value="XM_009497186.1"/>
</dbReference>
<proteinExistence type="predicted"/>
<dbReference type="STRING" id="691883.A0A058Z6G0"/>
<organism evidence="9">
    <name type="scientific">Fonticula alba</name>
    <name type="common">Slime mold</name>
    <dbReference type="NCBI Taxonomy" id="691883"/>
    <lineage>
        <taxon>Eukaryota</taxon>
        <taxon>Rotosphaerida</taxon>
        <taxon>Fonticulaceae</taxon>
        <taxon>Fonticula</taxon>
    </lineage>
</organism>
<gene>
    <name evidence="9" type="ORF">H696_03327</name>
</gene>
<feature type="domain" description="IPO4/5-like TPR repeats" evidence="8">
    <location>
        <begin position="106"/>
        <end position="269"/>
    </location>
</feature>
<dbReference type="SUPFAM" id="SSF48371">
    <property type="entry name" value="ARM repeat"/>
    <property type="match status" value="2"/>
</dbReference>
<dbReference type="GO" id="GO:0005634">
    <property type="term" value="C:nucleus"/>
    <property type="evidence" value="ECO:0007669"/>
    <property type="project" value="UniProtKB-SubCell"/>
</dbReference>
<dbReference type="Proteomes" id="UP000030693">
    <property type="component" value="Unassembled WGS sequence"/>
</dbReference>
<dbReference type="AlphaFoldDB" id="A0A058Z6G0"/>
<name>A0A058Z6G0_FONAL</name>
<dbReference type="InterPro" id="IPR041389">
    <property type="entry name" value="Importin_rep_6"/>
</dbReference>
<dbReference type="Gene3D" id="1.25.10.10">
    <property type="entry name" value="Leucine-rich Repeat Variant"/>
    <property type="match status" value="1"/>
</dbReference>
<keyword evidence="6" id="KW-0653">Protein transport</keyword>
<reference evidence="9" key="1">
    <citation type="submission" date="2013-04" db="EMBL/GenBank/DDBJ databases">
        <title>The Genome Sequence of Fonticula alba ATCC 38817.</title>
        <authorList>
            <consortium name="The Broad Institute Genomics Platform"/>
            <person name="Russ C."/>
            <person name="Cuomo C."/>
            <person name="Burger G."/>
            <person name="Gray M.W."/>
            <person name="Holland P.W.H."/>
            <person name="King N."/>
            <person name="Lang F.B.F."/>
            <person name="Roger A.J."/>
            <person name="Ruiz-Trillo I."/>
            <person name="Brown M."/>
            <person name="Walker B."/>
            <person name="Young S."/>
            <person name="Zeng Q."/>
            <person name="Gargeya S."/>
            <person name="Fitzgerald M."/>
            <person name="Haas B."/>
            <person name="Abouelleil A."/>
            <person name="Allen A.W."/>
            <person name="Alvarado L."/>
            <person name="Arachchi H.M."/>
            <person name="Berlin A.M."/>
            <person name="Chapman S.B."/>
            <person name="Gainer-Dewar J."/>
            <person name="Goldberg J."/>
            <person name="Griggs A."/>
            <person name="Gujja S."/>
            <person name="Hansen M."/>
            <person name="Howarth C."/>
            <person name="Imamovic A."/>
            <person name="Ireland A."/>
            <person name="Larimer J."/>
            <person name="McCowan C."/>
            <person name="Murphy C."/>
            <person name="Pearson M."/>
            <person name="Poon T.W."/>
            <person name="Priest M."/>
            <person name="Roberts A."/>
            <person name="Saif S."/>
            <person name="Shea T."/>
            <person name="Sisk P."/>
            <person name="Sykes S."/>
            <person name="Wortman J."/>
            <person name="Nusbaum C."/>
            <person name="Birren B."/>
        </authorList>
    </citation>
    <scope>NUCLEOTIDE SEQUENCE [LARGE SCALE GENOMIC DNA]</scope>
    <source>
        <strain evidence="9">ATCC 38817</strain>
    </source>
</reference>
<dbReference type="EMBL" id="KB932205">
    <property type="protein sequence ID" value="KCV69854.1"/>
    <property type="molecule type" value="Genomic_DNA"/>
</dbReference>
<keyword evidence="10" id="KW-1185">Reference proteome</keyword>
<dbReference type="InterPro" id="IPR016024">
    <property type="entry name" value="ARM-type_fold"/>
</dbReference>
<evidence type="ECO:0000256" key="3">
    <source>
        <dbReference type="ARBA" id="ARBA00022448"/>
    </source>
</evidence>
<keyword evidence="7" id="KW-0539">Nucleus</keyword>
<dbReference type="Pfam" id="PF18808">
    <property type="entry name" value="Importin_rep_4"/>
    <property type="match status" value="1"/>
</dbReference>
<dbReference type="PANTHER" id="PTHR10527">
    <property type="entry name" value="IMPORTIN BETA"/>
    <property type="match status" value="1"/>
</dbReference>
<dbReference type="eggNOG" id="KOG2171">
    <property type="taxonomic scope" value="Eukaryota"/>
</dbReference>
<evidence type="ECO:0000256" key="5">
    <source>
        <dbReference type="ARBA" id="ARBA00022737"/>
    </source>
</evidence>
<dbReference type="GO" id="GO:0006606">
    <property type="term" value="P:protein import into nucleus"/>
    <property type="evidence" value="ECO:0007669"/>
    <property type="project" value="InterPro"/>
</dbReference>
<evidence type="ECO:0000256" key="2">
    <source>
        <dbReference type="ARBA" id="ARBA00004496"/>
    </source>
</evidence>
<keyword evidence="4" id="KW-0963">Cytoplasm</keyword>
<sequence length="1120" mass="124317">MEQVQFINLLNSLQNSDNAIRSSAEATYGQLTVDQPDWTLHTLADLFSKPAMPTGENNSIRTLAVILFRRSAFNIAHETDSLWNRVTPQTAAHCKTVILGCMQNEQDKSHRVRIAHVISELVRSSSSNSSSGWEELLPFMFQCCNSPNVAHREAALEIFTSCPNIFGDDVSKYAGVISEILLKSLKPEEPAPSPTLRAEAMSATMSFLRHVNRPELHRAFAGLTVPIIQTILDFVSQNHDAVDASLEQLVELAPVSPGFFKSHLADITQVMIKIVSSETVAQSTRHLALELIVSLTECMPGRFRKMPNFVSQVSPLCFQLMVDIEDDPEWHSTTELNQEDYTSNAMVGEQAIDRIACAVRGKTFAPVLFSIVPPMLTNAQWQYRYAGVTALSATAEGCGRYMFSQLDNILNAIKPLAVDPHPRVRYAFANTVGQLATDFKPDFQTQYHGIVVPALLSVMSDPSSTRSRTHAAAAFVNFADGASSRVIHEYLDTILAQLSELLNPAFPYYVLEQAVATIATVAESAGSLFAKHYANFMPILKDILNSSKGNADTELLFIHTFDCISMVGDAVGKELFLHDATEVMNIFVQLMVSRPQETEISQTTSYLMTSCARIGSVMGPEFLNFLPYVIPHLKTAADITPEITIVDVHRDTTEEQNQGWMFYDYDGRRIGIKTSMLEDKAVALDTIGVFASKLKAHFHQHAAHLFDVVFRQLTFLYDEDARYYAACALPPMLMSVKLANQQQQLGAMWSALVPELLRAIKTEPSISIYGHFLKTLTDLIDVMGDNCLGDAHLAEVVSIIAQHFTELNDRNQERNQQRHSEDYDEEAEESIRMGEHEETQVMMYTSELFTAIWRTHRMHFLNHFRSLYPVFSDMLNGGDQESRRWAMSFLVDIIEYLGPDSFEYSGLFRQLMLEGVMSQSPELRQICVYGIGTCAMFGGMNFAAYCLEALPSVATVILASDSRNADNIYATENAISAVGKIIKFIGFSSEQGAEAVARALNASSFFEVISRWLSWLPLTFDITESSLVHNLLCDMVEMNLNVMIGGSEAGVPQVVAALASAVAKQVLEADAETEARVVNLVRRLVAEFGQRVNVWSVASQAFSQEEVGIVQARLAAAPSS</sequence>
<dbReference type="RefSeq" id="XP_009495460.1">
    <property type="nucleotide sequence ID" value="XM_009497185.1"/>
</dbReference>
<evidence type="ECO:0000313" key="10">
    <source>
        <dbReference type="Proteomes" id="UP000030693"/>
    </source>
</evidence>
<dbReference type="GeneID" id="20528052"/>
<keyword evidence="5" id="KW-0677">Repeat</keyword>
<dbReference type="OrthoDB" id="543373at2759"/>
<evidence type="ECO:0000256" key="7">
    <source>
        <dbReference type="ARBA" id="ARBA00023242"/>
    </source>
</evidence>
<dbReference type="Pfam" id="PF18829">
    <property type="entry name" value="Importin_rep_6"/>
    <property type="match status" value="1"/>
</dbReference>
<dbReference type="InterPro" id="IPR040122">
    <property type="entry name" value="Importin_beta"/>
</dbReference>